<gene>
    <name evidence="1" type="ORF">PIB30_027523</name>
</gene>
<sequence length="151" mass="15527">MTGLRSDGFGGGLCTTLALASKVTDASDTTIRVASSRSHGKIAARRGGGFRRTTRLRGRAWRPPTCTVAEPVFSLNPPSSKAAYVRHPSTVTALSSASSTMASSGVRISSAGMPSSALLGTQLPPSVMVSASFFITTTPSSTSPSACRMDD</sequence>
<dbReference type="Proteomes" id="UP001341840">
    <property type="component" value="Unassembled WGS sequence"/>
</dbReference>
<comment type="caution">
    <text evidence="1">The sequence shown here is derived from an EMBL/GenBank/DDBJ whole genome shotgun (WGS) entry which is preliminary data.</text>
</comment>
<name>A0ABU6SAF8_9FABA</name>
<protein>
    <submittedName>
        <fullName evidence="1">Uncharacterized protein</fullName>
    </submittedName>
</protein>
<proteinExistence type="predicted"/>
<evidence type="ECO:0000313" key="1">
    <source>
        <dbReference type="EMBL" id="MED6133357.1"/>
    </source>
</evidence>
<dbReference type="EMBL" id="JASCZI010060521">
    <property type="protein sequence ID" value="MED6133357.1"/>
    <property type="molecule type" value="Genomic_DNA"/>
</dbReference>
<reference evidence="1 2" key="1">
    <citation type="journal article" date="2023" name="Plants (Basel)">
        <title>Bridging the Gap: Combining Genomics and Transcriptomics Approaches to Understand Stylosanthes scabra, an Orphan Legume from the Brazilian Caatinga.</title>
        <authorList>
            <person name="Ferreira-Neto J.R.C."/>
            <person name="da Silva M.D."/>
            <person name="Binneck E."/>
            <person name="de Melo N.F."/>
            <person name="da Silva R.H."/>
            <person name="de Melo A.L.T.M."/>
            <person name="Pandolfi V."/>
            <person name="Bustamante F.O."/>
            <person name="Brasileiro-Vidal A.C."/>
            <person name="Benko-Iseppon A.M."/>
        </authorList>
    </citation>
    <scope>NUCLEOTIDE SEQUENCE [LARGE SCALE GENOMIC DNA]</scope>
    <source>
        <tissue evidence="1">Leaves</tissue>
    </source>
</reference>
<accession>A0ABU6SAF8</accession>
<keyword evidence="2" id="KW-1185">Reference proteome</keyword>
<evidence type="ECO:0000313" key="2">
    <source>
        <dbReference type="Proteomes" id="UP001341840"/>
    </source>
</evidence>
<organism evidence="1 2">
    <name type="scientific">Stylosanthes scabra</name>
    <dbReference type="NCBI Taxonomy" id="79078"/>
    <lineage>
        <taxon>Eukaryota</taxon>
        <taxon>Viridiplantae</taxon>
        <taxon>Streptophyta</taxon>
        <taxon>Embryophyta</taxon>
        <taxon>Tracheophyta</taxon>
        <taxon>Spermatophyta</taxon>
        <taxon>Magnoliopsida</taxon>
        <taxon>eudicotyledons</taxon>
        <taxon>Gunneridae</taxon>
        <taxon>Pentapetalae</taxon>
        <taxon>rosids</taxon>
        <taxon>fabids</taxon>
        <taxon>Fabales</taxon>
        <taxon>Fabaceae</taxon>
        <taxon>Papilionoideae</taxon>
        <taxon>50 kb inversion clade</taxon>
        <taxon>dalbergioids sensu lato</taxon>
        <taxon>Dalbergieae</taxon>
        <taxon>Pterocarpus clade</taxon>
        <taxon>Stylosanthes</taxon>
    </lineage>
</organism>